<dbReference type="Proteomes" id="UP001152803">
    <property type="component" value="Unassembled WGS sequence"/>
</dbReference>
<feature type="region of interest" description="Disordered" evidence="1">
    <location>
        <begin position="102"/>
        <end position="133"/>
    </location>
</feature>
<feature type="region of interest" description="Disordered" evidence="1">
    <location>
        <begin position="1"/>
        <end position="41"/>
    </location>
</feature>
<gene>
    <name evidence="2" type="ORF">COCON_G00218810</name>
</gene>
<comment type="caution">
    <text evidence="2">The sequence shown here is derived from an EMBL/GenBank/DDBJ whole genome shotgun (WGS) entry which is preliminary data.</text>
</comment>
<keyword evidence="3" id="KW-1185">Reference proteome</keyword>
<evidence type="ECO:0000313" key="3">
    <source>
        <dbReference type="Proteomes" id="UP001152803"/>
    </source>
</evidence>
<accession>A0A9Q1CZ08</accession>
<evidence type="ECO:0000313" key="2">
    <source>
        <dbReference type="EMBL" id="KAJ8252569.1"/>
    </source>
</evidence>
<protein>
    <submittedName>
        <fullName evidence="2">Uncharacterized protein</fullName>
    </submittedName>
</protein>
<sequence>MRVLEDPQGRASPVLRSQSPALSPTEAPSPEAKPSCTVHFPQPPPALPLPLLPVVQWDGPVSPPSPTAVLEMVRPAAFRLAAACPLPPPPAVPPAMTLFKSEHRSPRHINMTGELKSSRPKAGPKRPSSAMYG</sequence>
<proteinExistence type="predicted"/>
<evidence type="ECO:0000256" key="1">
    <source>
        <dbReference type="SAM" id="MobiDB-lite"/>
    </source>
</evidence>
<reference evidence="2" key="1">
    <citation type="journal article" date="2023" name="Science">
        <title>Genome structures resolve the early diversification of teleost fishes.</title>
        <authorList>
            <person name="Parey E."/>
            <person name="Louis A."/>
            <person name="Montfort J."/>
            <person name="Bouchez O."/>
            <person name="Roques C."/>
            <person name="Iampietro C."/>
            <person name="Lluch J."/>
            <person name="Castinel A."/>
            <person name="Donnadieu C."/>
            <person name="Desvignes T."/>
            <person name="Floi Bucao C."/>
            <person name="Jouanno E."/>
            <person name="Wen M."/>
            <person name="Mejri S."/>
            <person name="Dirks R."/>
            <person name="Jansen H."/>
            <person name="Henkel C."/>
            <person name="Chen W.J."/>
            <person name="Zahm M."/>
            <person name="Cabau C."/>
            <person name="Klopp C."/>
            <person name="Thompson A.W."/>
            <person name="Robinson-Rechavi M."/>
            <person name="Braasch I."/>
            <person name="Lecointre G."/>
            <person name="Bobe J."/>
            <person name="Postlethwait J.H."/>
            <person name="Berthelot C."/>
            <person name="Roest Crollius H."/>
            <person name="Guiguen Y."/>
        </authorList>
    </citation>
    <scope>NUCLEOTIDE SEQUENCE</scope>
    <source>
        <strain evidence="2">Concon-B</strain>
    </source>
</reference>
<organism evidence="2 3">
    <name type="scientific">Conger conger</name>
    <name type="common">Conger eel</name>
    <name type="synonym">Muraena conger</name>
    <dbReference type="NCBI Taxonomy" id="82655"/>
    <lineage>
        <taxon>Eukaryota</taxon>
        <taxon>Metazoa</taxon>
        <taxon>Chordata</taxon>
        <taxon>Craniata</taxon>
        <taxon>Vertebrata</taxon>
        <taxon>Euteleostomi</taxon>
        <taxon>Actinopterygii</taxon>
        <taxon>Neopterygii</taxon>
        <taxon>Teleostei</taxon>
        <taxon>Anguilliformes</taxon>
        <taxon>Congridae</taxon>
        <taxon>Conger</taxon>
    </lineage>
</organism>
<dbReference type="AlphaFoldDB" id="A0A9Q1CZ08"/>
<name>A0A9Q1CZ08_CONCO</name>
<dbReference type="EMBL" id="JAFJMO010000017">
    <property type="protein sequence ID" value="KAJ8252569.1"/>
    <property type="molecule type" value="Genomic_DNA"/>
</dbReference>